<protein>
    <recommendedName>
        <fullName evidence="4">PEP-utilising enzyme mobile domain-containing protein</fullName>
    </recommendedName>
</protein>
<dbReference type="Pfam" id="PF00391">
    <property type="entry name" value="PEP-utilizers"/>
    <property type="match status" value="1"/>
</dbReference>
<dbReference type="SUPFAM" id="SSF52009">
    <property type="entry name" value="Phosphohistidine domain"/>
    <property type="match status" value="1"/>
</dbReference>
<comment type="similarity">
    <text evidence="1">Belongs to the PEP-utilizing enzyme family.</text>
</comment>
<dbReference type="Proteomes" id="UP000675968">
    <property type="component" value="Unassembled WGS sequence"/>
</dbReference>
<organism evidence="5 6">
    <name type="scientific">Candidatus Iainarchaeum sp</name>
    <dbReference type="NCBI Taxonomy" id="3101447"/>
    <lineage>
        <taxon>Archaea</taxon>
        <taxon>Candidatus Iainarchaeota</taxon>
        <taxon>Candidatus Iainarchaeia</taxon>
        <taxon>Candidatus Iainarchaeales</taxon>
        <taxon>Candidatus Iainarchaeaceae</taxon>
        <taxon>Candidatus Iainarchaeum</taxon>
    </lineage>
</organism>
<reference evidence="5" key="2">
    <citation type="submission" date="2021-05" db="EMBL/GenBank/DDBJ databases">
        <title>Protein family content uncovers lineage relationships and bacterial pathway maintenance mechanisms in DPANN archaea.</title>
        <authorList>
            <person name="Castelle C.J."/>
            <person name="Meheust R."/>
            <person name="Jaffe A.L."/>
            <person name="Seitz K."/>
            <person name="Gong X."/>
            <person name="Baker B.J."/>
            <person name="Banfield J.F."/>
        </authorList>
    </citation>
    <scope>NUCLEOTIDE SEQUENCE</scope>
    <source>
        <strain evidence="5">RIFCSPLOWO2_01_FULL_AR10_48_17</strain>
    </source>
</reference>
<proteinExistence type="inferred from homology"/>
<dbReference type="GO" id="GO:0005524">
    <property type="term" value="F:ATP binding"/>
    <property type="evidence" value="ECO:0007669"/>
    <property type="project" value="UniProtKB-KW"/>
</dbReference>
<dbReference type="PANTHER" id="PTHR43030">
    <property type="entry name" value="PHOSPHOENOLPYRUVATE SYNTHASE"/>
    <property type="match status" value="1"/>
</dbReference>
<evidence type="ECO:0000256" key="2">
    <source>
        <dbReference type="ARBA" id="ARBA00022741"/>
    </source>
</evidence>
<reference evidence="5" key="1">
    <citation type="submission" date="2021-03" db="EMBL/GenBank/DDBJ databases">
        <authorList>
            <person name="Jaffe A."/>
        </authorList>
    </citation>
    <scope>NUCLEOTIDE SEQUENCE</scope>
    <source>
        <strain evidence="5">RIFCSPLOWO2_01_FULL_AR10_48_17</strain>
    </source>
</reference>
<accession>A0A8T4L5M6</accession>
<dbReference type="PANTHER" id="PTHR43030:SF1">
    <property type="entry name" value="PHOSPHOENOLPYRUVATE SYNTHASE"/>
    <property type="match status" value="1"/>
</dbReference>
<dbReference type="InterPro" id="IPR008279">
    <property type="entry name" value="PEP-util_enz_mobile_dom"/>
</dbReference>
<gene>
    <name evidence="5" type="ORF">J4215_05030</name>
</gene>
<dbReference type="PROSITE" id="PS00370">
    <property type="entry name" value="PEP_ENZYMES_PHOS_SITE"/>
    <property type="match status" value="1"/>
</dbReference>
<sequence length="434" mass="49110">MGYSYHAILATYEEDYCEWKYPQKDLDAIANRIFSELKKDPSYLQALRRVYDRQVADQEPVFAAAESDLTKLPDDALIDLSKRHWVSRGVTVGSSHVIESLALALEHRMRHELFKGVTGTQSNEDFSALTTPLSHSFVSQKEELLWQIKNAGAKEKKALIQRFLKDFFWSETSYAGSEVLSESDVEKMADGLESFSKPDLSEIRHKKEALMARYGFSDAQRQWVEWTDFVTQWQDERKKNIFRGVFGCQLIVNELARRFGVDPVAIQYLTGEEVSLKGLKNRELESLGQRRKKGFIGIEHSQGVMIFDHSDFLEYQQRFKTRLDEVEVLNGTCASLGIATGPVRILRTLDSIAELKEGEVLVTSMTRPEFVPAMKKAIAIVTDEGGITSHAAIISRELGIPCVIGTKNATRVLKDGWIVQVKANHGSITVIEKK</sequence>
<evidence type="ECO:0000256" key="1">
    <source>
        <dbReference type="ARBA" id="ARBA00007837"/>
    </source>
</evidence>
<evidence type="ECO:0000256" key="3">
    <source>
        <dbReference type="ARBA" id="ARBA00022840"/>
    </source>
</evidence>
<feature type="domain" description="PEP-utilising enzyme mobile" evidence="4">
    <location>
        <begin position="355"/>
        <end position="426"/>
    </location>
</feature>
<name>A0A8T4L5M6_9ARCH</name>
<dbReference type="Gene3D" id="3.50.30.10">
    <property type="entry name" value="Phosphohistidine domain"/>
    <property type="match status" value="1"/>
</dbReference>
<dbReference type="GO" id="GO:0008986">
    <property type="term" value="F:pyruvate, water dikinase activity"/>
    <property type="evidence" value="ECO:0007669"/>
    <property type="project" value="InterPro"/>
</dbReference>
<dbReference type="InterPro" id="IPR006319">
    <property type="entry name" value="PEP_synth"/>
</dbReference>
<dbReference type="EMBL" id="JAGVWC010000011">
    <property type="protein sequence ID" value="MBS3061917.1"/>
    <property type="molecule type" value="Genomic_DNA"/>
</dbReference>
<evidence type="ECO:0000313" key="5">
    <source>
        <dbReference type="EMBL" id="MBS3061917.1"/>
    </source>
</evidence>
<evidence type="ECO:0000259" key="4">
    <source>
        <dbReference type="Pfam" id="PF00391"/>
    </source>
</evidence>
<evidence type="ECO:0000313" key="6">
    <source>
        <dbReference type="Proteomes" id="UP000675968"/>
    </source>
</evidence>
<comment type="caution">
    <text evidence="5">The sequence shown here is derived from an EMBL/GenBank/DDBJ whole genome shotgun (WGS) entry which is preliminary data.</text>
</comment>
<dbReference type="InterPro" id="IPR036637">
    <property type="entry name" value="Phosphohistidine_dom_sf"/>
</dbReference>
<dbReference type="InterPro" id="IPR018274">
    <property type="entry name" value="PEP_util_AS"/>
</dbReference>
<keyword evidence="2" id="KW-0547">Nucleotide-binding</keyword>
<dbReference type="AlphaFoldDB" id="A0A8T4L5M6"/>
<keyword evidence="3" id="KW-0067">ATP-binding</keyword>